<evidence type="ECO:0000313" key="4">
    <source>
        <dbReference type="Proteomes" id="UP000326950"/>
    </source>
</evidence>
<dbReference type="AlphaFoldDB" id="A0A5N6V5L7"/>
<name>A0A5N6V5L7_ASPTM</name>
<feature type="coiled-coil region" evidence="1">
    <location>
        <begin position="52"/>
        <end position="79"/>
    </location>
</feature>
<dbReference type="GO" id="GO:0003700">
    <property type="term" value="F:DNA-binding transcription factor activity"/>
    <property type="evidence" value="ECO:0007669"/>
    <property type="project" value="InterPro"/>
</dbReference>
<evidence type="ECO:0000256" key="1">
    <source>
        <dbReference type="SAM" id="Coils"/>
    </source>
</evidence>
<organism evidence="3 4">
    <name type="scientific">Aspergillus tamarii</name>
    <dbReference type="NCBI Taxonomy" id="41984"/>
    <lineage>
        <taxon>Eukaryota</taxon>
        <taxon>Fungi</taxon>
        <taxon>Dikarya</taxon>
        <taxon>Ascomycota</taxon>
        <taxon>Pezizomycotina</taxon>
        <taxon>Eurotiomycetes</taxon>
        <taxon>Eurotiomycetidae</taxon>
        <taxon>Eurotiales</taxon>
        <taxon>Aspergillaceae</taxon>
        <taxon>Aspergillus</taxon>
        <taxon>Aspergillus subgen. Circumdati</taxon>
    </lineage>
</organism>
<keyword evidence="4" id="KW-1185">Reference proteome</keyword>
<keyword evidence="1" id="KW-0175">Coiled coil</keyword>
<sequence>MGRSRKNTALARGPSTSDDPNKPTNRSAVSEHRRRQLRKAQQAYRQRKESTTLSLRNQVEALQRTVEELDRTFQTYHNKVESSDLSCSDLTLRRTLQQIRQEFLAISGASGRNGDLRSPFRTNGSTSTVMQRSHRAGGTQQTEFESELAITARRVNRSPRLARRGSSFYMAVSEEINQACRLSSGRDSSTSTPSTVNCLNSPPCNVDCSIFPHIVSPAFLLSAPMPYFHESSFERRLHRACLKNGYDLLVDPTTDPENVRRVFRLPLAFSGRDSIVQRVQGILEVGLEEAPEMWDMPFFLLGGAGTHYPRRDQGGRPILPPNAVPMSKLISALAHQAAQPESVHSIEEFLAGLGLDGEWYDSYDVEGYLKEKGISLDGDISFCKVPEHVYHTEFPPPGAVSSNTLDIVQLEYSFQRYTNSGNADLSGIYSSGHLQPMTQVSCAQGIGQPWSDPNMNGSWTFDISFSLAFASGAVPRFAEKMWRTHFALQCVEAF</sequence>
<reference evidence="3 4" key="1">
    <citation type="submission" date="2019-04" db="EMBL/GenBank/DDBJ databases">
        <title>Friends and foes A comparative genomics study of 23 Aspergillus species from section Flavi.</title>
        <authorList>
            <consortium name="DOE Joint Genome Institute"/>
            <person name="Kjaerbolling I."/>
            <person name="Vesth T."/>
            <person name="Frisvad J.C."/>
            <person name="Nybo J.L."/>
            <person name="Theobald S."/>
            <person name="Kildgaard S."/>
            <person name="Isbrandt T."/>
            <person name="Kuo A."/>
            <person name="Sato A."/>
            <person name="Lyhne E.K."/>
            <person name="Kogle M.E."/>
            <person name="Wiebenga A."/>
            <person name="Kun R.S."/>
            <person name="Lubbers R.J."/>
            <person name="Makela M.R."/>
            <person name="Barry K."/>
            <person name="Chovatia M."/>
            <person name="Clum A."/>
            <person name="Daum C."/>
            <person name="Haridas S."/>
            <person name="He G."/>
            <person name="LaButti K."/>
            <person name="Lipzen A."/>
            <person name="Mondo S."/>
            <person name="Riley R."/>
            <person name="Salamov A."/>
            <person name="Simmons B.A."/>
            <person name="Magnuson J.K."/>
            <person name="Henrissat B."/>
            <person name="Mortensen U.H."/>
            <person name="Larsen T.O."/>
            <person name="Devries R.P."/>
            <person name="Grigoriev I.V."/>
            <person name="Machida M."/>
            <person name="Baker S.E."/>
            <person name="Andersen M.R."/>
        </authorList>
    </citation>
    <scope>NUCLEOTIDE SEQUENCE [LARGE SCALE GENOMIC DNA]</scope>
    <source>
        <strain evidence="3 4">CBS 117626</strain>
    </source>
</reference>
<dbReference type="Gene3D" id="1.20.5.170">
    <property type="match status" value="1"/>
</dbReference>
<dbReference type="SUPFAM" id="SSF57959">
    <property type="entry name" value="Leucine zipper domain"/>
    <property type="match status" value="1"/>
</dbReference>
<accession>A0A5N6V5L7</accession>
<feature type="compositionally biased region" description="Polar residues" evidence="2">
    <location>
        <begin position="120"/>
        <end position="131"/>
    </location>
</feature>
<evidence type="ECO:0008006" key="5">
    <source>
        <dbReference type="Google" id="ProtNLM"/>
    </source>
</evidence>
<dbReference type="OrthoDB" id="545169at2759"/>
<dbReference type="PANTHER" id="PTHR40618">
    <property type="entry name" value="B-ZIP TRANSCRIPTION FACTOR (EUROFUNG)-RELATED"/>
    <property type="match status" value="1"/>
</dbReference>
<dbReference type="PANTHER" id="PTHR40618:SF1">
    <property type="entry name" value="B-ZIP TRANSCRIPTION FACTOR (EUROFUNG)"/>
    <property type="match status" value="1"/>
</dbReference>
<dbReference type="InterPro" id="IPR046347">
    <property type="entry name" value="bZIP_sf"/>
</dbReference>
<dbReference type="CDD" id="cd14688">
    <property type="entry name" value="bZIP_YAP"/>
    <property type="match status" value="1"/>
</dbReference>
<evidence type="ECO:0000256" key="2">
    <source>
        <dbReference type="SAM" id="MobiDB-lite"/>
    </source>
</evidence>
<dbReference type="EMBL" id="ML738602">
    <property type="protein sequence ID" value="KAE8165211.1"/>
    <property type="molecule type" value="Genomic_DNA"/>
</dbReference>
<feature type="region of interest" description="Disordered" evidence="2">
    <location>
        <begin position="1"/>
        <end position="35"/>
    </location>
</feature>
<proteinExistence type="predicted"/>
<feature type="region of interest" description="Disordered" evidence="2">
    <location>
        <begin position="110"/>
        <end position="143"/>
    </location>
</feature>
<dbReference type="Proteomes" id="UP000326950">
    <property type="component" value="Unassembled WGS sequence"/>
</dbReference>
<gene>
    <name evidence="3" type="ORF">BDV40DRAFT_297804</name>
</gene>
<protein>
    <recommendedName>
        <fullName evidence="5">BZIP domain-containing protein</fullName>
    </recommendedName>
</protein>
<feature type="compositionally biased region" description="Polar residues" evidence="2">
    <location>
        <begin position="14"/>
        <end position="28"/>
    </location>
</feature>
<evidence type="ECO:0000313" key="3">
    <source>
        <dbReference type="EMBL" id="KAE8165211.1"/>
    </source>
</evidence>